<dbReference type="Proteomes" id="UP000606786">
    <property type="component" value="Unassembled WGS sequence"/>
</dbReference>
<reference evidence="1" key="1">
    <citation type="submission" date="2020-11" db="EMBL/GenBank/DDBJ databases">
        <authorList>
            <person name="Whitehead M."/>
        </authorList>
    </citation>
    <scope>NUCLEOTIDE SEQUENCE</scope>
    <source>
        <strain evidence="1">EGII</strain>
    </source>
</reference>
<protein>
    <submittedName>
        <fullName evidence="1">(Mediterranean fruit fly) hypothetical protein</fullName>
    </submittedName>
</protein>
<comment type="caution">
    <text evidence="1">The sequence shown here is derived from an EMBL/GenBank/DDBJ whole genome shotgun (WGS) entry which is preliminary data.</text>
</comment>
<evidence type="ECO:0000313" key="1">
    <source>
        <dbReference type="EMBL" id="CAD6995644.1"/>
    </source>
</evidence>
<gene>
    <name evidence="1" type="ORF">CCAP1982_LOCUS4350</name>
</gene>
<proteinExistence type="predicted"/>
<dbReference type="EMBL" id="CAJHJT010000001">
    <property type="protein sequence ID" value="CAD6995644.1"/>
    <property type="molecule type" value="Genomic_DNA"/>
</dbReference>
<name>A0A811U9P8_CERCA</name>
<sequence>MIFEIKRMKRDPQQKHPTKYMKIIYLPTGNAEKISIKHFVIFFCILPRGHEQVRTVNPP</sequence>
<dbReference type="AlphaFoldDB" id="A0A811U9P8"/>
<evidence type="ECO:0000313" key="2">
    <source>
        <dbReference type="Proteomes" id="UP000606786"/>
    </source>
</evidence>
<accession>A0A811U9P8</accession>
<organism evidence="1 2">
    <name type="scientific">Ceratitis capitata</name>
    <name type="common">Mediterranean fruit fly</name>
    <name type="synonym">Tephritis capitata</name>
    <dbReference type="NCBI Taxonomy" id="7213"/>
    <lineage>
        <taxon>Eukaryota</taxon>
        <taxon>Metazoa</taxon>
        <taxon>Ecdysozoa</taxon>
        <taxon>Arthropoda</taxon>
        <taxon>Hexapoda</taxon>
        <taxon>Insecta</taxon>
        <taxon>Pterygota</taxon>
        <taxon>Neoptera</taxon>
        <taxon>Endopterygota</taxon>
        <taxon>Diptera</taxon>
        <taxon>Brachycera</taxon>
        <taxon>Muscomorpha</taxon>
        <taxon>Tephritoidea</taxon>
        <taxon>Tephritidae</taxon>
        <taxon>Ceratitis</taxon>
        <taxon>Ceratitis</taxon>
    </lineage>
</organism>
<keyword evidence="2" id="KW-1185">Reference proteome</keyword>